<evidence type="ECO:0000313" key="3">
    <source>
        <dbReference type="Proteomes" id="UP000187609"/>
    </source>
</evidence>
<proteinExistence type="predicted"/>
<evidence type="ECO:0000313" key="2">
    <source>
        <dbReference type="EMBL" id="OIT23488.1"/>
    </source>
</evidence>
<evidence type="ECO:0000256" key="1">
    <source>
        <dbReference type="SAM" id="MobiDB-lite"/>
    </source>
</evidence>
<dbReference type="EMBL" id="MJEQ01003291">
    <property type="protein sequence ID" value="OIT23488.1"/>
    <property type="molecule type" value="Genomic_DNA"/>
</dbReference>
<name>A0A1J6KEX7_NICAT</name>
<gene>
    <name evidence="2" type="ORF">A4A49_31205</name>
</gene>
<comment type="caution">
    <text evidence="2">The sequence shown here is derived from an EMBL/GenBank/DDBJ whole genome shotgun (WGS) entry which is preliminary data.</text>
</comment>
<feature type="region of interest" description="Disordered" evidence="1">
    <location>
        <begin position="1"/>
        <end position="74"/>
    </location>
</feature>
<protein>
    <submittedName>
        <fullName evidence="2">Uncharacterized protein</fullName>
    </submittedName>
</protein>
<sequence>MAKRNPSSATRRSCRFQKPLNTEEPVDVESSIDSDLLKIDHNSSASSENHPISQKKTGKRPMEQTPKKAACKKGKVERLEFGPEDKLIFYGPNERQGLSPISSMAYGRSVSLSLMQSLHCDVTAIFDFQHLSPLFDTIGNSVYEEPYMLESIRDISSSVACLPCGILISHILEVMKVDLAPFTPKHISSTYNKTTFSMMGYSLGESGWVKRAKVESAPAPVDVQGDQPVSQSTTSPNIQQIQQHLDGVKLLLVEMKE</sequence>
<feature type="compositionally biased region" description="Polar residues" evidence="1">
    <location>
        <begin position="42"/>
        <end position="55"/>
    </location>
</feature>
<feature type="compositionally biased region" description="Polar residues" evidence="1">
    <location>
        <begin position="1"/>
        <end position="11"/>
    </location>
</feature>
<dbReference type="AlphaFoldDB" id="A0A1J6KEX7"/>
<accession>A0A1J6KEX7</accession>
<dbReference type="Proteomes" id="UP000187609">
    <property type="component" value="Unassembled WGS sequence"/>
</dbReference>
<dbReference type="SMR" id="A0A1J6KEX7"/>
<reference evidence="2" key="1">
    <citation type="submission" date="2016-11" db="EMBL/GenBank/DDBJ databases">
        <title>The genome of Nicotiana attenuata.</title>
        <authorList>
            <person name="Xu S."/>
            <person name="Brockmoeller T."/>
            <person name="Gaquerel E."/>
            <person name="Navarro A."/>
            <person name="Kuhl H."/>
            <person name="Gase K."/>
            <person name="Ling Z."/>
            <person name="Zhou W."/>
            <person name="Kreitzer C."/>
            <person name="Stanke M."/>
            <person name="Tang H."/>
            <person name="Lyons E."/>
            <person name="Pandey P."/>
            <person name="Pandey S.P."/>
            <person name="Timmermann B."/>
            <person name="Baldwin I.T."/>
        </authorList>
    </citation>
    <scope>NUCLEOTIDE SEQUENCE [LARGE SCALE GENOMIC DNA]</scope>
    <source>
        <strain evidence="2">UT</strain>
    </source>
</reference>
<organism evidence="2 3">
    <name type="scientific">Nicotiana attenuata</name>
    <name type="common">Coyote tobacco</name>
    <dbReference type="NCBI Taxonomy" id="49451"/>
    <lineage>
        <taxon>Eukaryota</taxon>
        <taxon>Viridiplantae</taxon>
        <taxon>Streptophyta</taxon>
        <taxon>Embryophyta</taxon>
        <taxon>Tracheophyta</taxon>
        <taxon>Spermatophyta</taxon>
        <taxon>Magnoliopsida</taxon>
        <taxon>eudicotyledons</taxon>
        <taxon>Gunneridae</taxon>
        <taxon>Pentapetalae</taxon>
        <taxon>asterids</taxon>
        <taxon>lamiids</taxon>
        <taxon>Solanales</taxon>
        <taxon>Solanaceae</taxon>
        <taxon>Nicotianoideae</taxon>
        <taxon>Nicotianeae</taxon>
        <taxon>Nicotiana</taxon>
    </lineage>
</organism>
<dbReference type="Gramene" id="OIT23488">
    <property type="protein sequence ID" value="OIT23488"/>
    <property type="gene ID" value="A4A49_31205"/>
</dbReference>
<keyword evidence="3" id="KW-1185">Reference proteome</keyword>